<evidence type="ECO:0000259" key="8">
    <source>
        <dbReference type="Pfam" id="PF02771"/>
    </source>
</evidence>
<evidence type="ECO:0000313" key="9">
    <source>
        <dbReference type="EMBL" id="MFD1200781.1"/>
    </source>
</evidence>
<gene>
    <name evidence="9" type="ORF">ACFQ3U_02585</name>
</gene>
<dbReference type="Gene3D" id="1.10.540.10">
    <property type="entry name" value="Acyl-CoA dehydrogenase/oxidase, N-terminal domain"/>
    <property type="match status" value="1"/>
</dbReference>
<feature type="domain" description="Acyl-CoA dehydrogenase/oxidase N-terminal" evidence="8">
    <location>
        <begin position="18"/>
        <end position="127"/>
    </location>
</feature>
<feature type="domain" description="Acyl-CoA oxidase/dehydrogenase middle" evidence="7">
    <location>
        <begin position="133"/>
        <end position="225"/>
    </location>
</feature>
<reference evidence="10" key="1">
    <citation type="journal article" date="2019" name="Int. J. Syst. Evol. Microbiol.">
        <title>The Global Catalogue of Microorganisms (GCM) 10K type strain sequencing project: providing services to taxonomists for standard genome sequencing and annotation.</title>
        <authorList>
            <consortium name="The Broad Institute Genomics Platform"/>
            <consortium name="The Broad Institute Genome Sequencing Center for Infectious Disease"/>
            <person name="Wu L."/>
            <person name="Ma J."/>
        </authorList>
    </citation>
    <scope>NUCLEOTIDE SEQUENCE [LARGE SCALE GENOMIC DNA]</scope>
    <source>
        <strain evidence="10">CCUG 50213</strain>
    </source>
</reference>
<keyword evidence="3 5" id="KW-0285">Flavoprotein</keyword>
<dbReference type="Proteomes" id="UP001597181">
    <property type="component" value="Unassembled WGS sequence"/>
</dbReference>
<evidence type="ECO:0000256" key="4">
    <source>
        <dbReference type="ARBA" id="ARBA00022827"/>
    </source>
</evidence>
<dbReference type="Gene3D" id="2.40.110.10">
    <property type="entry name" value="Butyryl-CoA Dehydrogenase, subunit A, domain 2"/>
    <property type="match status" value="1"/>
</dbReference>
<evidence type="ECO:0000313" key="10">
    <source>
        <dbReference type="Proteomes" id="UP001597181"/>
    </source>
</evidence>
<dbReference type="InterPro" id="IPR036250">
    <property type="entry name" value="AcylCo_DH-like_C"/>
</dbReference>
<feature type="domain" description="Acyl-CoA dehydrogenase/oxidase C-terminal" evidence="6">
    <location>
        <begin position="245"/>
        <end position="389"/>
    </location>
</feature>
<dbReference type="InterPro" id="IPR045008">
    <property type="entry name" value="ACX4-like"/>
</dbReference>
<comment type="cofactor">
    <cofactor evidence="1 5">
        <name>FAD</name>
        <dbReference type="ChEBI" id="CHEBI:57692"/>
    </cofactor>
</comment>
<keyword evidence="4 5" id="KW-0274">FAD</keyword>
<dbReference type="EMBL" id="JBHTLY010000001">
    <property type="protein sequence ID" value="MFD1200781.1"/>
    <property type="molecule type" value="Genomic_DNA"/>
</dbReference>
<evidence type="ECO:0000256" key="3">
    <source>
        <dbReference type="ARBA" id="ARBA00022630"/>
    </source>
</evidence>
<organism evidence="9 10">
    <name type="scientific">Leucobacter albus</name>
    <dbReference type="NCBI Taxonomy" id="272210"/>
    <lineage>
        <taxon>Bacteria</taxon>
        <taxon>Bacillati</taxon>
        <taxon>Actinomycetota</taxon>
        <taxon>Actinomycetes</taxon>
        <taxon>Micrococcales</taxon>
        <taxon>Microbacteriaceae</taxon>
        <taxon>Leucobacter</taxon>
    </lineage>
</organism>
<dbReference type="SUPFAM" id="SSF56645">
    <property type="entry name" value="Acyl-CoA dehydrogenase NM domain-like"/>
    <property type="match status" value="1"/>
</dbReference>
<dbReference type="InterPro" id="IPR037069">
    <property type="entry name" value="AcylCoA_DH/ox_N_sf"/>
</dbReference>
<dbReference type="Pfam" id="PF02770">
    <property type="entry name" value="Acyl-CoA_dh_M"/>
    <property type="match status" value="1"/>
</dbReference>
<dbReference type="Gene3D" id="1.20.140.10">
    <property type="entry name" value="Butyryl-CoA Dehydrogenase, subunit A, domain 3"/>
    <property type="match status" value="1"/>
</dbReference>
<evidence type="ECO:0000256" key="5">
    <source>
        <dbReference type="RuleBase" id="RU362125"/>
    </source>
</evidence>
<dbReference type="Pfam" id="PF00441">
    <property type="entry name" value="Acyl-CoA_dh_1"/>
    <property type="match status" value="1"/>
</dbReference>
<dbReference type="InterPro" id="IPR046373">
    <property type="entry name" value="Acyl-CoA_Oxase/DH_mid-dom_sf"/>
</dbReference>
<keyword evidence="10" id="KW-1185">Reference proteome</keyword>
<sequence>MLPIDEPSDLFLHRETLTPSELALSAKLRAFVEGSVLPVINDAWERAEFPRGLLPELRDLDIAGTTIADYGGPGMTLREQGLTAFELSRGDGSVNTFMAVHSGLAMGTIHALGSPEQRQRWLPSMMQLERIGAFALTEPDHGSDAVALETTAERRGGRYVLNGRKRWIGNGASADIVLIWARDTSDGNVKAFVLDRAPGEDYPAGYDATDIAGKIGKRAIQQAEIDIVGLEIPSANLLAKSHDFRDVVAALDRTRLNVGWAALGHAVAAFDIALEYANERYQFGSALAGYQLVQERLVGMLTKISTMYGMCFRTTELGEIGDLTGTMTSMLKLHTAAASREVCREARDLLAGNGLLLENHVARHLTDSEINHTYEGTESIQTLLIGRDLTGISAFRRHARSETPATAESP</sequence>
<dbReference type="InterPro" id="IPR009075">
    <property type="entry name" value="AcylCo_DH/oxidase_C"/>
</dbReference>
<dbReference type="Pfam" id="PF02771">
    <property type="entry name" value="Acyl-CoA_dh_N"/>
    <property type="match status" value="1"/>
</dbReference>
<comment type="caution">
    <text evidence="9">The sequence shown here is derived from an EMBL/GenBank/DDBJ whole genome shotgun (WGS) entry which is preliminary data.</text>
</comment>
<dbReference type="SUPFAM" id="SSF47203">
    <property type="entry name" value="Acyl-CoA dehydrogenase C-terminal domain-like"/>
    <property type="match status" value="1"/>
</dbReference>
<evidence type="ECO:0000256" key="1">
    <source>
        <dbReference type="ARBA" id="ARBA00001974"/>
    </source>
</evidence>
<dbReference type="InterPro" id="IPR006091">
    <property type="entry name" value="Acyl-CoA_Oxase/DH_mid-dom"/>
</dbReference>
<evidence type="ECO:0000259" key="6">
    <source>
        <dbReference type="Pfam" id="PF00441"/>
    </source>
</evidence>
<dbReference type="InterPro" id="IPR013786">
    <property type="entry name" value="AcylCoA_DH/ox_N"/>
</dbReference>
<dbReference type="PANTHER" id="PTHR43188">
    <property type="entry name" value="ACYL-COENZYME A OXIDASE"/>
    <property type="match status" value="1"/>
</dbReference>
<protein>
    <submittedName>
        <fullName evidence="9">Acyl-CoA dehydrogenase family protein</fullName>
    </submittedName>
</protein>
<name>A0ABW3TJ53_9MICO</name>
<keyword evidence="5" id="KW-0560">Oxidoreductase</keyword>
<dbReference type="InterPro" id="IPR009100">
    <property type="entry name" value="AcylCoA_DH/oxidase_NM_dom_sf"/>
</dbReference>
<evidence type="ECO:0000259" key="7">
    <source>
        <dbReference type="Pfam" id="PF02770"/>
    </source>
</evidence>
<proteinExistence type="inferred from homology"/>
<dbReference type="RefSeq" id="WP_343959304.1">
    <property type="nucleotide sequence ID" value="NZ_BAAAKZ010000003.1"/>
</dbReference>
<accession>A0ABW3TJ53</accession>
<evidence type="ECO:0000256" key="2">
    <source>
        <dbReference type="ARBA" id="ARBA00009347"/>
    </source>
</evidence>
<comment type="similarity">
    <text evidence="2 5">Belongs to the acyl-CoA dehydrogenase family.</text>
</comment>
<dbReference type="PANTHER" id="PTHR43188:SF1">
    <property type="entry name" value="ACYL-COA DEHYDROGENASE"/>
    <property type="match status" value="1"/>
</dbReference>